<keyword evidence="1" id="KW-0732">Signal</keyword>
<feature type="signal peptide" evidence="1">
    <location>
        <begin position="1"/>
        <end position="17"/>
    </location>
</feature>
<evidence type="ECO:0000259" key="2">
    <source>
        <dbReference type="Pfam" id="PF24855"/>
    </source>
</evidence>
<name>A0A8H5BWP1_9AGAR</name>
<dbReference type="EMBL" id="JAACJJ010000002">
    <property type="protein sequence ID" value="KAF5329752.1"/>
    <property type="molecule type" value="Genomic_DNA"/>
</dbReference>
<evidence type="ECO:0000256" key="1">
    <source>
        <dbReference type="SAM" id="SignalP"/>
    </source>
</evidence>
<dbReference type="Proteomes" id="UP000567179">
    <property type="component" value="Unassembled WGS sequence"/>
</dbReference>
<dbReference type="InterPro" id="IPR056146">
    <property type="entry name" value="DUF7729"/>
</dbReference>
<keyword evidence="4" id="KW-1185">Reference proteome</keyword>
<sequence length="322" mass="32919">MFKTLVFVSALASAAFAQTSSTNTTAAAAPAGNPLIPTNISSTCTAFLTSLDSNTALAGCLSAMSTATSAFAPGSSTSSSAAVTSALTNLCSTSIDSTCPESLFRTQLANFLTACTPELVSSPVQDVLRIYDVLYLMAPMKDATCAKADDDSYCVMQSVTTARDLSNEVSESDTLAVSDLLKLLYTDNAALKRRAPVSAIVPNITTFHDTNIAFLFLNPSLAVDKLCTGCARNVLQGYMNFEGNMPYAPGLSASQILDTQDALYNAITSVCPAGFLSGAVKAAGGLGTGGPFASSAAVPAVNSKYAGVLSLALGLATLAINA</sequence>
<feature type="chain" id="PRO_5034441944" description="DUF7729 domain-containing protein" evidence="1">
    <location>
        <begin position="18"/>
        <end position="322"/>
    </location>
</feature>
<organism evidence="3 4">
    <name type="scientific">Psilocybe cf. subviscida</name>
    <dbReference type="NCBI Taxonomy" id="2480587"/>
    <lineage>
        <taxon>Eukaryota</taxon>
        <taxon>Fungi</taxon>
        <taxon>Dikarya</taxon>
        <taxon>Basidiomycota</taxon>
        <taxon>Agaricomycotina</taxon>
        <taxon>Agaricomycetes</taxon>
        <taxon>Agaricomycetidae</taxon>
        <taxon>Agaricales</taxon>
        <taxon>Agaricineae</taxon>
        <taxon>Strophariaceae</taxon>
        <taxon>Psilocybe</taxon>
    </lineage>
</organism>
<proteinExistence type="predicted"/>
<dbReference type="AlphaFoldDB" id="A0A8H5BWP1"/>
<protein>
    <recommendedName>
        <fullName evidence="2">DUF7729 domain-containing protein</fullName>
    </recommendedName>
</protein>
<dbReference type="OrthoDB" id="5588482at2759"/>
<reference evidence="3 4" key="1">
    <citation type="journal article" date="2020" name="ISME J.">
        <title>Uncovering the hidden diversity of litter-decomposition mechanisms in mushroom-forming fungi.</title>
        <authorList>
            <person name="Floudas D."/>
            <person name="Bentzer J."/>
            <person name="Ahren D."/>
            <person name="Johansson T."/>
            <person name="Persson P."/>
            <person name="Tunlid A."/>
        </authorList>
    </citation>
    <scope>NUCLEOTIDE SEQUENCE [LARGE SCALE GENOMIC DNA]</scope>
    <source>
        <strain evidence="3 4">CBS 101986</strain>
    </source>
</reference>
<comment type="caution">
    <text evidence="3">The sequence shown here is derived from an EMBL/GenBank/DDBJ whole genome shotgun (WGS) entry which is preliminary data.</text>
</comment>
<evidence type="ECO:0000313" key="4">
    <source>
        <dbReference type="Proteomes" id="UP000567179"/>
    </source>
</evidence>
<accession>A0A8H5BWP1</accession>
<dbReference type="Pfam" id="PF24855">
    <property type="entry name" value="DUF7729"/>
    <property type="match status" value="1"/>
</dbReference>
<feature type="domain" description="DUF7729" evidence="2">
    <location>
        <begin position="38"/>
        <end position="167"/>
    </location>
</feature>
<evidence type="ECO:0000313" key="3">
    <source>
        <dbReference type="EMBL" id="KAF5329752.1"/>
    </source>
</evidence>
<gene>
    <name evidence="3" type="ORF">D9619_009112</name>
</gene>